<dbReference type="GO" id="GO:0004674">
    <property type="term" value="F:protein serine/threonine kinase activity"/>
    <property type="evidence" value="ECO:0007669"/>
    <property type="project" value="UniProtKB-EC"/>
</dbReference>
<feature type="compositionally biased region" description="Basic and acidic residues" evidence="1">
    <location>
        <begin position="890"/>
        <end position="905"/>
    </location>
</feature>
<dbReference type="Proteomes" id="UP000683360">
    <property type="component" value="Unassembled WGS sequence"/>
</dbReference>
<dbReference type="SUPFAM" id="SSF48371">
    <property type="entry name" value="ARM repeat"/>
    <property type="match status" value="1"/>
</dbReference>
<accession>A0A8S3U9H5</accession>
<feature type="compositionally biased region" description="Polar residues" evidence="1">
    <location>
        <begin position="31"/>
        <end position="45"/>
    </location>
</feature>
<name>A0A8S3U9H5_MYTED</name>
<dbReference type="InterPro" id="IPR016024">
    <property type="entry name" value="ARM-type_fold"/>
</dbReference>
<feature type="compositionally biased region" description="Low complexity" evidence="1">
    <location>
        <begin position="93"/>
        <end position="106"/>
    </location>
</feature>
<reference evidence="2" key="1">
    <citation type="submission" date="2021-03" db="EMBL/GenBank/DDBJ databases">
        <authorList>
            <person name="Bekaert M."/>
        </authorList>
    </citation>
    <scope>NUCLEOTIDE SEQUENCE</scope>
</reference>
<comment type="caution">
    <text evidence="2">The sequence shown here is derived from an EMBL/GenBank/DDBJ whole genome shotgun (WGS) entry which is preliminary data.</text>
</comment>
<dbReference type="OrthoDB" id="6111950at2759"/>
<evidence type="ECO:0000256" key="1">
    <source>
        <dbReference type="SAM" id="MobiDB-lite"/>
    </source>
</evidence>
<dbReference type="InterPro" id="IPR031559">
    <property type="entry name" value="SMG1"/>
</dbReference>
<gene>
    <name evidence="2" type="ORF">MEDL_54657</name>
</gene>
<dbReference type="EC" id="2.7.11.1" evidence="2"/>
<feature type="region of interest" description="Disordered" evidence="1">
    <location>
        <begin position="1"/>
        <end position="132"/>
    </location>
</feature>
<evidence type="ECO:0000313" key="2">
    <source>
        <dbReference type="EMBL" id="CAG2242477.1"/>
    </source>
</evidence>
<proteinExistence type="predicted"/>
<dbReference type="EMBL" id="CAJPWZ010002671">
    <property type="protein sequence ID" value="CAG2242477.1"/>
    <property type="molecule type" value="Genomic_DNA"/>
</dbReference>
<feature type="compositionally biased region" description="Basic and acidic residues" evidence="1">
    <location>
        <begin position="46"/>
        <end position="70"/>
    </location>
</feature>
<evidence type="ECO:0000313" key="3">
    <source>
        <dbReference type="Proteomes" id="UP000683360"/>
    </source>
</evidence>
<sequence length="1699" mass="192103">MSEKSVGSKGKPPDKQDVSDGGADVTKEKSGSNLNENASSRSTSTRIEKVESPKIYEKSKTLDKKIDIKPQMKINGVKNGVSKPSSRREDVGSGRFSSSANRSSSRGKTEFQSSALTVASTQSKQDTKKSDTEKIISKLSKNTRKAKAASKVADDILSSLQHVYFERASRELKQDVAICIGLVGGIMGHDGHRYYQWLFGQINNVIDDDNNKAKLLYMDSLLETLKYEEKKQAAASLMPMVMANVQTLLENADTPEVLMAVVNIILHISKHYSHVFTSHFRDTVDILVGWHIDTTQKDSLTTFTSKALIEMNPYWVVDFNFSITLLGQFLEDMEAYAEDLTYSFSGQAYPDEELPLPEECIIKITALLKVFTTVIQSLGDSFSGTKGTDMTTDEVIEILDRIVKSVDTTAKHYFSEYLLISAHKCIKLMMGQLGSDSVHCMESILPFILLQTCTVKMVSNQYITSLLSLTQKVIEYFGTSLPVSFVSQLLAPSTMLQHTRFSHNEMIIQQTVSIYHELMALKSVPLLEEAYKFVVGDLQRAYNILLHETDTEKDICVIPANPFDQEDYPLKQAEAVCIFNLCALAEICNTKTNLIAMWALSPSLFNLISHHFNPVENTICEMFPAVHYAMLNTLYSHCTRRLCLKWVSDIVSSLQTSSYIFTGEDFVNLIRNLIQLGHLQDSNTALTVCQNLHNIFKIVNSLSLPVIQSVLKLCVYKLTDSCQQVREDYFSLMKILPADITIRSNNLLHLCDDNNQSISIQEGAEGVTAAWLAKRNVINKIPTMSFHSHSFKQVMAYLLQKSPPNQTGKWSWLEAMFYSCQHENKDIKSDDPFKISDYVDSNEAMLWFWATWETAQYCVLNRLRTPLGKAQDTFTSIETVLKTLAIQSQRQEDDDKRSKTEETKGKNRLQTPLGKAQDMFTSIETVRKTLAIELQSQEDIDKRSKTEETKGNGEHYRIQLILQFMEQLEKLLYNAYEGCAVAMPMPPKAVRSFFRINKGTCLEWLSRIRSHIIKIALHTGFTGVAVRQAHELLRDMKENGNTQIALQTDFTGVAVRQAHELLRDMKENGNTQSTEFEQTVLYLVRGLLDLKQPDALMGVYSWCRDVMGKKLLWIKALVEKAAGRYENAGKELKSSVKALLNTDQDDLDVDGKPDIVIPQKIKGILSKHNTTPVQQETHLPIVRLNFIVNQVVECYQSLGDWKSVMEWQEAVMEYRQDTSFITLQTAFNTDIDINYVRALSEFDLNNISGVKENMELVPGGSLNDVTKQELHVGEIWGTSQKLDLVYQHYVKVAAGIIDQKQIKPEFVKSLLQSEKIIEDLLRVSSFEWPLLSSQKILTELYTIFCLRRQLEDKTKKPILLPISSDFILDKDEHDVSTFLQVQRFVNIQQHLPGIDKKSSKLLIQVQRFVNIQQHLPGIDKKSNLIGQQLKLQLGISNLARKQENYILAEKLLLQQINLLSDGGLENGRQLKQDAILPSLTRLRGSNSSINQLDVLRVERTAAKLLQATGQLKDGIDIISNSIVGHVCSDLHKDFKDKSLLLQCNELSARSLLTIVKWLQIDHKNLSSLTSQLRIEGGDNSVLSHNIQLLLEVETRGSRQKLGIVLEDADHDLKIGDNPILSHSDRVIGQILHLSTMECPTLSKSWFTLAGWCYKWGRKSVDNASNSQLNTFLTGLNWSTSFYDIIKYCTRPSPPELISR</sequence>
<feature type="compositionally biased region" description="Polar residues" evidence="1">
    <location>
        <begin position="110"/>
        <end position="124"/>
    </location>
</feature>
<feature type="region of interest" description="Disordered" evidence="1">
    <location>
        <begin position="888"/>
        <end position="911"/>
    </location>
</feature>
<organism evidence="2 3">
    <name type="scientific">Mytilus edulis</name>
    <name type="common">Blue mussel</name>
    <dbReference type="NCBI Taxonomy" id="6550"/>
    <lineage>
        <taxon>Eukaryota</taxon>
        <taxon>Metazoa</taxon>
        <taxon>Spiralia</taxon>
        <taxon>Lophotrochozoa</taxon>
        <taxon>Mollusca</taxon>
        <taxon>Bivalvia</taxon>
        <taxon>Autobranchia</taxon>
        <taxon>Pteriomorphia</taxon>
        <taxon>Mytilida</taxon>
        <taxon>Mytiloidea</taxon>
        <taxon>Mytilidae</taxon>
        <taxon>Mytilinae</taxon>
        <taxon>Mytilus</taxon>
    </lineage>
</organism>
<dbReference type="GO" id="GO:0000184">
    <property type="term" value="P:nuclear-transcribed mRNA catabolic process, nonsense-mediated decay"/>
    <property type="evidence" value="ECO:0007669"/>
    <property type="project" value="InterPro"/>
</dbReference>
<keyword evidence="3" id="KW-1185">Reference proteome</keyword>
<dbReference type="Pfam" id="PF15785">
    <property type="entry name" value="SMG1"/>
    <property type="match status" value="2"/>
</dbReference>
<keyword evidence="2" id="KW-0808">Transferase</keyword>
<protein>
    <submittedName>
        <fullName evidence="2">SMG1</fullName>
        <ecNumber evidence="2">2.7.11.1</ecNumber>
    </submittedName>
</protein>